<evidence type="ECO:0000313" key="2">
    <source>
        <dbReference type="EMBL" id="TMW64093.1"/>
    </source>
</evidence>
<proteinExistence type="predicted"/>
<feature type="compositionally biased region" description="Low complexity" evidence="1">
    <location>
        <begin position="9"/>
        <end position="31"/>
    </location>
</feature>
<sequence>MGNCEIPRTRSFGMTTRSTTRSTVTEATRTSSESDDEVAVASPKRKKTYKSTYYSRKSEISSLQSQIEALTQQLQQMQSYQPVKEVQRAVSENALLYHQLQDSGLVLARTQSLVLGEMATNPRNPMDMNIRLSADPFERRQTLNTLKTPVVDCAVQYVLERTRFLRLDQNQRQTHNWTDPNGDHVFMQCDVTPFPTVSDIQHAFESLCLAISHQEFQFWEHLGVLTVCEAEDPDDAPVKQARYISATALGVGIDKNMLKFRAFMPSSRYLQEPHGVLVIQTPDEDALYPYQPQDRVRIDVSAIVLVRPIQREDGSKGVTIVRWAMTRMHRPQYSLTYEQERELEELIPRWGEVVRRAVQDYIHRR</sequence>
<gene>
    <name evidence="2" type="ORF">Poli38472_014210</name>
</gene>
<comment type="caution">
    <text evidence="2">The sequence shown here is derived from an EMBL/GenBank/DDBJ whole genome shotgun (WGS) entry which is preliminary data.</text>
</comment>
<dbReference type="OrthoDB" id="118016at2759"/>
<accession>A0A8K1FMY2</accession>
<dbReference type="AlphaFoldDB" id="A0A8K1FMY2"/>
<feature type="region of interest" description="Disordered" evidence="1">
    <location>
        <begin position="1"/>
        <end position="40"/>
    </location>
</feature>
<evidence type="ECO:0000256" key="1">
    <source>
        <dbReference type="SAM" id="MobiDB-lite"/>
    </source>
</evidence>
<dbReference type="Proteomes" id="UP000794436">
    <property type="component" value="Unassembled WGS sequence"/>
</dbReference>
<organism evidence="2 3">
    <name type="scientific">Pythium oligandrum</name>
    <name type="common">Mycoparasitic fungus</name>
    <dbReference type="NCBI Taxonomy" id="41045"/>
    <lineage>
        <taxon>Eukaryota</taxon>
        <taxon>Sar</taxon>
        <taxon>Stramenopiles</taxon>
        <taxon>Oomycota</taxon>
        <taxon>Peronosporomycetes</taxon>
        <taxon>Pythiales</taxon>
        <taxon>Pythiaceae</taxon>
        <taxon>Pythium</taxon>
    </lineage>
</organism>
<protein>
    <submittedName>
        <fullName evidence="2">Uncharacterized protein</fullName>
    </submittedName>
</protein>
<evidence type="ECO:0000313" key="3">
    <source>
        <dbReference type="Proteomes" id="UP000794436"/>
    </source>
</evidence>
<reference evidence="2" key="1">
    <citation type="submission" date="2019-03" db="EMBL/GenBank/DDBJ databases">
        <title>Long read genome sequence of the mycoparasitic Pythium oligandrum ATCC 38472 isolated from sugarbeet rhizosphere.</title>
        <authorList>
            <person name="Gaulin E."/>
        </authorList>
    </citation>
    <scope>NUCLEOTIDE SEQUENCE</scope>
    <source>
        <strain evidence="2">ATCC 38472_TT</strain>
    </source>
</reference>
<keyword evidence="3" id="KW-1185">Reference proteome</keyword>
<dbReference type="EMBL" id="SPLM01000041">
    <property type="protein sequence ID" value="TMW64093.1"/>
    <property type="molecule type" value="Genomic_DNA"/>
</dbReference>
<name>A0A8K1FMY2_PYTOL</name>